<proteinExistence type="predicted"/>
<gene>
    <name evidence="1" type="ORF">DS421_19g650190</name>
</gene>
<dbReference type="EMBL" id="CP031001">
    <property type="protein sequence ID" value="QHN77156.1"/>
    <property type="molecule type" value="Genomic_DNA"/>
</dbReference>
<dbReference type="Proteomes" id="UP000464620">
    <property type="component" value="Chromosome B09"/>
</dbReference>
<dbReference type="Gramene" id="arahy.Tifrunner.gnm2.ann2.Ah19g194600.1">
    <property type="protein sequence ID" value="arahy.Tifrunner.gnm2.ann2.Ah19g194600.1-CDS-1"/>
    <property type="gene ID" value="arahy.Tifrunner.gnm2.ann2.Ah19g194600"/>
</dbReference>
<evidence type="ECO:0000313" key="1">
    <source>
        <dbReference type="EMBL" id="QHN77156.1"/>
    </source>
</evidence>
<accession>A0A6B9V673</accession>
<name>A0A6B9V673_ARAHY</name>
<organism evidence="1 2">
    <name type="scientific">Arachis hypogaea</name>
    <name type="common">Peanut</name>
    <dbReference type="NCBI Taxonomy" id="3818"/>
    <lineage>
        <taxon>Eukaryota</taxon>
        <taxon>Viridiplantae</taxon>
        <taxon>Streptophyta</taxon>
        <taxon>Embryophyta</taxon>
        <taxon>Tracheophyta</taxon>
        <taxon>Spermatophyta</taxon>
        <taxon>Magnoliopsida</taxon>
        <taxon>eudicotyledons</taxon>
        <taxon>Gunneridae</taxon>
        <taxon>Pentapetalae</taxon>
        <taxon>rosids</taxon>
        <taxon>fabids</taxon>
        <taxon>Fabales</taxon>
        <taxon>Fabaceae</taxon>
        <taxon>Papilionoideae</taxon>
        <taxon>50 kb inversion clade</taxon>
        <taxon>dalbergioids sensu lato</taxon>
        <taxon>Dalbergieae</taxon>
        <taxon>Pterocarpus clade</taxon>
        <taxon>Arachis</taxon>
    </lineage>
</organism>
<reference evidence="1 2" key="1">
    <citation type="submission" date="2020-01" db="EMBL/GenBank/DDBJ databases">
        <title>Genome sequence of Arachis hypogaea, cultivar Shitouqi.</title>
        <authorList>
            <person name="Zhuang W."/>
            <person name="Chen H."/>
            <person name="Varshney R."/>
            <person name="Wang D."/>
            <person name="Ming R."/>
        </authorList>
    </citation>
    <scope>NUCLEOTIDE SEQUENCE [LARGE SCALE GENOMIC DNA]</scope>
    <source>
        <tissue evidence="1">Young leaf</tissue>
    </source>
</reference>
<evidence type="ECO:0000313" key="2">
    <source>
        <dbReference type="Proteomes" id="UP000464620"/>
    </source>
</evidence>
<protein>
    <submittedName>
        <fullName evidence="1">Uncharacterized protein</fullName>
    </submittedName>
</protein>
<dbReference type="AlphaFoldDB" id="A0A6B9V673"/>
<sequence>MVWICPQELNWSETGNRRKGRKLFVVMSGGSGEDESGSHELPQLSVVFVVASVTSHKSRWRFPRGLANSFLHDRRLAREIEGCVHVLYLKRISRNREGLGFM</sequence>